<feature type="domain" description="Sortilin N-terminal" evidence="2">
    <location>
        <begin position="130"/>
        <end position="253"/>
    </location>
</feature>
<dbReference type="Pfam" id="PF15902">
    <property type="entry name" value="Sortilin-Vps10"/>
    <property type="match status" value="1"/>
</dbReference>
<dbReference type="GO" id="GO:0010411">
    <property type="term" value="P:xyloglucan metabolic process"/>
    <property type="evidence" value="ECO:0007669"/>
    <property type="project" value="TreeGrafter"/>
</dbReference>
<evidence type="ECO:0000259" key="2">
    <source>
        <dbReference type="Pfam" id="PF15902"/>
    </source>
</evidence>
<keyword evidence="1" id="KW-0677">Repeat</keyword>
<gene>
    <name evidence="3" type="ORF">METZ01_LOCUS61949</name>
</gene>
<proteinExistence type="predicted"/>
<name>A0A381SYI5_9ZZZZ</name>
<dbReference type="AlphaFoldDB" id="A0A381SYI5"/>
<feature type="non-terminal residue" evidence="3">
    <location>
        <position position="303"/>
    </location>
</feature>
<dbReference type="PANTHER" id="PTHR43739:SF5">
    <property type="entry name" value="EXO-ALPHA-SIALIDASE"/>
    <property type="match status" value="1"/>
</dbReference>
<dbReference type="Gene3D" id="2.130.10.10">
    <property type="entry name" value="YVTN repeat-like/Quinoprotein amine dehydrogenase"/>
    <property type="match status" value="2"/>
</dbReference>
<dbReference type="CDD" id="cd15482">
    <property type="entry name" value="Sialidase_non-viral"/>
    <property type="match status" value="1"/>
</dbReference>
<sequence>MTKLAERMKTRVFTCLVTLAPIFVFAGTAAGQDISPDHYEGLRYRHIGPVGNRIASVAGVSGNPNIYYVGAASGGVWKTVDGGLFWEPVFDDHPSHAIGALAVAASDPEIVWVGTGEPHIRSNVTIGDGVWKSTDGGSTWSNMGLGATGRISRVLIHPSDPNIVYVGALGHAHGSQPERGVYRTMDGGETWEHILFVDENTGASSVEMDPNNPRILYAGMWHVIFNTWGRESGGPGSGLFVSRDAGDTWRKLEGNGLPLRTIGKVDVCLTPADSNRIYALIETGDGVPLNGEETDNGELWRSD</sequence>
<accession>A0A381SYI5</accession>
<organism evidence="3">
    <name type="scientific">marine metagenome</name>
    <dbReference type="NCBI Taxonomy" id="408172"/>
    <lineage>
        <taxon>unclassified sequences</taxon>
        <taxon>metagenomes</taxon>
        <taxon>ecological metagenomes</taxon>
    </lineage>
</organism>
<dbReference type="EMBL" id="UINC01003768">
    <property type="protein sequence ID" value="SVA09095.1"/>
    <property type="molecule type" value="Genomic_DNA"/>
</dbReference>
<dbReference type="InterPro" id="IPR031778">
    <property type="entry name" value="Sortilin_N"/>
</dbReference>
<dbReference type="InterPro" id="IPR015943">
    <property type="entry name" value="WD40/YVTN_repeat-like_dom_sf"/>
</dbReference>
<dbReference type="InterPro" id="IPR052025">
    <property type="entry name" value="Xyloglucanase_GH74"/>
</dbReference>
<reference evidence="3" key="1">
    <citation type="submission" date="2018-05" db="EMBL/GenBank/DDBJ databases">
        <authorList>
            <person name="Lanie J.A."/>
            <person name="Ng W.-L."/>
            <person name="Kazmierczak K.M."/>
            <person name="Andrzejewski T.M."/>
            <person name="Davidsen T.M."/>
            <person name="Wayne K.J."/>
            <person name="Tettelin H."/>
            <person name="Glass J.I."/>
            <person name="Rusch D."/>
            <person name="Podicherti R."/>
            <person name="Tsui H.-C.T."/>
            <person name="Winkler M.E."/>
        </authorList>
    </citation>
    <scope>NUCLEOTIDE SEQUENCE</scope>
</reference>
<evidence type="ECO:0000313" key="3">
    <source>
        <dbReference type="EMBL" id="SVA09095.1"/>
    </source>
</evidence>
<evidence type="ECO:0000256" key="1">
    <source>
        <dbReference type="ARBA" id="ARBA00022737"/>
    </source>
</evidence>
<dbReference type="SUPFAM" id="SSF110296">
    <property type="entry name" value="Oligoxyloglucan reducing end-specific cellobiohydrolase"/>
    <property type="match status" value="1"/>
</dbReference>
<dbReference type="PANTHER" id="PTHR43739">
    <property type="entry name" value="XYLOGLUCANASE (EUROFUNG)"/>
    <property type="match status" value="1"/>
</dbReference>
<protein>
    <recommendedName>
        <fullName evidence="2">Sortilin N-terminal domain-containing protein</fullName>
    </recommendedName>
</protein>